<dbReference type="InterPro" id="IPR027417">
    <property type="entry name" value="P-loop_NTPase"/>
</dbReference>
<dbReference type="PROSITE" id="PS51219">
    <property type="entry name" value="DPCK"/>
    <property type="match status" value="1"/>
</dbReference>
<keyword evidence="4 6" id="KW-0547">Nucleotide-binding</keyword>
<feature type="binding site" evidence="6">
    <location>
        <begin position="11"/>
        <end position="16"/>
    </location>
    <ligand>
        <name>ATP</name>
        <dbReference type="ChEBI" id="CHEBI:30616"/>
    </ligand>
</feature>
<accession>A0ABV9SCA4</accession>
<comment type="caution">
    <text evidence="8">The sequence shown here is derived from an EMBL/GenBank/DDBJ whole genome shotgun (WGS) entry which is preliminary data.</text>
</comment>
<keyword evidence="6" id="KW-0173">Coenzyme A biosynthesis</keyword>
<evidence type="ECO:0000256" key="7">
    <source>
        <dbReference type="NCBIfam" id="TIGR00152"/>
    </source>
</evidence>
<dbReference type="GO" id="GO:0004140">
    <property type="term" value="F:dephospho-CoA kinase activity"/>
    <property type="evidence" value="ECO:0007669"/>
    <property type="project" value="UniProtKB-EC"/>
</dbReference>
<gene>
    <name evidence="6 8" type="primary">coaE</name>
    <name evidence="8" type="ORF">ACFPCV_36130</name>
</gene>
<keyword evidence="3 6" id="KW-0963">Cytoplasm</keyword>
<sequence>MLRVGLTGGIGSGKSTVARRLAEHGAVVIDADRIAREVVEPGTDGLAEIRQAFGDDVVSDGALDRARLAQRVFTDETARTTLNGIVHPRIGARTAELMAAASQDAIVVHDVPLLVENHLGPAYHLVLVVDAPEEERVHRVVRDRGMAEQDARARIRAQATEEARRAAADVWLDNGGSRDEVLAVVDALWADRLVRYEANIRLGRRAKYGTPRLVEPDPAWPAQAARLRERIAMAAGGLAGRIDHIGSTSVPGLPAKDVIDLQVTVASLADADAMGDGLAAAGFPKLPGVDHDNPKPYAPDVAQWRKRFHAAADPGRLANVHIRVEGSPGWRYALLLPDWLRANPAERDDYLATKRELAARYTADDDTANYSEAKEAWFDAAGPRAEEWARRTGWQAG</sequence>
<dbReference type="Pfam" id="PF01121">
    <property type="entry name" value="CoaE"/>
    <property type="match status" value="1"/>
</dbReference>
<name>A0ABV9SCA4_9PSEU</name>
<dbReference type="CDD" id="cd02022">
    <property type="entry name" value="DPCK"/>
    <property type="match status" value="1"/>
</dbReference>
<comment type="pathway">
    <text evidence="6">Cofactor biosynthesis; coenzyme A biosynthesis; CoA from (R)-pantothenate: step 5/5.</text>
</comment>
<keyword evidence="6 8" id="KW-0808">Transferase</keyword>
<keyword evidence="9" id="KW-1185">Reference proteome</keyword>
<comment type="similarity">
    <text evidence="1">In the N-terminal section; belongs to the CoaE family.</text>
</comment>
<dbReference type="PANTHER" id="PTHR10695">
    <property type="entry name" value="DEPHOSPHO-COA KINASE-RELATED"/>
    <property type="match status" value="1"/>
</dbReference>
<dbReference type="EMBL" id="JBHSIS010000025">
    <property type="protein sequence ID" value="MFC4858957.1"/>
    <property type="molecule type" value="Genomic_DNA"/>
</dbReference>
<dbReference type="InterPro" id="IPR001977">
    <property type="entry name" value="Depp_CoAkinase"/>
</dbReference>
<evidence type="ECO:0000256" key="6">
    <source>
        <dbReference type="HAMAP-Rule" id="MF_00376"/>
    </source>
</evidence>
<evidence type="ECO:0000313" key="8">
    <source>
        <dbReference type="EMBL" id="MFC4858957.1"/>
    </source>
</evidence>
<reference evidence="9" key="1">
    <citation type="journal article" date="2019" name="Int. J. Syst. Evol. Microbiol.">
        <title>The Global Catalogue of Microorganisms (GCM) 10K type strain sequencing project: providing services to taxonomists for standard genome sequencing and annotation.</title>
        <authorList>
            <consortium name="The Broad Institute Genomics Platform"/>
            <consortium name="The Broad Institute Genome Sequencing Center for Infectious Disease"/>
            <person name="Wu L."/>
            <person name="Ma J."/>
        </authorList>
    </citation>
    <scope>NUCLEOTIDE SEQUENCE [LARGE SCALE GENOMIC DNA]</scope>
    <source>
        <strain evidence="9">ZS-22-S1</strain>
    </source>
</reference>
<comment type="catalytic activity">
    <reaction evidence="6">
        <text>3'-dephospho-CoA + ATP = ADP + CoA + H(+)</text>
        <dbReference type="Rhea" id="RHEA:18245"/>
        <dbReference type="ChEBI" id="CHEBI:15378"/>
        <dbReference type="ChEBI" id="CHEBI:30616"/>
        <dbReference type="ChEBI" id="CHEBI:57287"/>
        <dbReference type="ChEBI" id="CHEBI:57328"/>
        <dbReference type="ChEBI" id="CHEBI:456216"/>
        <dbReference type="EC" id="2.7.1.24"/>
    </reaction>
</comment>
<comment type="subcellular location">
    <subcellularLocation>
        <location evidence="6">Cytoplasm</location>
    </subcellularLocation>
</comment>
<keyword evidence="6 8" id="KW-0418">Kinase</keyword>
<dbReference type="HAMAP" id="MF_00376">
    <property type="entry name" value="Dephospho_CoA_kinase"/>
    <property type="match status" value="1"/>
</dbReference>
<organism evidence="8 9">
    <name type="scientific">Actinophytocola glycyrrhizae</name>
    <dbReference type="NCBI Taxonomy" id="2044873"/>
    <lineage>
        <taxon>Bacteria</taxon>
        <taxon>Bacillati</taxon>
        <taxon>Actinomycetota</taxon>
        <taxon>Actinomycetes</taxon>
        <taxon>Pseudonocardiales</taxon>
        <taxon>Pseudonocardiaceae</taxon>
    </lineage>
</organism>
<dbReference type="SUPFAM" id="SSF52540">
    <property type="entry name" value="P-loop containing nucleoside triphosphate hydrolases"/>
    <property type="match status" value="1"/>
</dbReference>
<evidence type="ECO:0000256" key="4">
    <source>
        <dbReference type="ARBA" id="ARBA00022741"/>
    </source>
</evidence>
<dbReference type="InterPro" id="IPR007344">
    <property type="entry name" value="GrpB/CoaE"/>
</dbReference>
<dbReference type="NCBIfam" id="NF002879">
    <property type="entry name" value="PRK03333.1"/>
    <property type="match status" value="1"/>
</dbReference>
<dbReference type="EC" id="2.7.1.24" evidence="6 7"/>
<dbReference type="SUPFAM" id="SSF81301">
    <property type="entry name" value="Nucleotidyltransferase"/>
    <property type="match status" value="1"/>
</dbReference>
<dbReference type="Gene3D" id="3.30.460.10">
    <property type="entry name" value="Beta Polymerase, domain 2"/>
    <property type="match status" value="1"/>
</dbReference>
<dbReference type="PANTHER" id="PTHR10695:SF46">
    <property type="entry name" value="BIFUNCTIONAL COENZYME A SYNTHASE-RELATED"/>
    <property type="match status" value="1"/>
</dbReference>
<evidence type="ECO:0000256" key="3">
    <source>
        <dbReference type="ARBA" id="ARBA00022490"/>
    </source>
</evidence>
<evidence type="ECO:0000313" key="9">
    <source>
        <dbReference type="Proteomes" id="UP001595859"/>
    </source>
</evidence>
<dbReference type="Pfam" id="PF04229">
    <property type="entry name" value="GrpB"/>
    <property type="match status" value="1"/>
</dbReference>
<keyword evidence="5 6" id="KW-0067">ATP-binding</keyword>
<evidence type="ECO:0000256" key="2">
    <source>
        <dbReference type="ARBA" id="ARBA00011058"/>
    </source>
</evidence>
<dbReference type="Gene3D" id="3.40.50.300">
    <property type="entry name" value="P-loop containing nucleotide triphosphate hydrolases"/>
    <property type="match status" value="1"/>
</dbReference>
<evidence type="ECO:0000256" key="5">
    <source>
        <dbReference type="ARBA" id="ARBA00022840"/>
    </source>
</evidence>
<dbReference type="Proteomes" id="UP001595859">
    <property type="component" value="Unassembled WGS sequence"/>
</dbReference>
<evidence type="ECO:0000256" key="1">
    <source>
        <dbReference type="ARBA" id="ARBA00008826"/>
    </source>
</evidence>
<protein>
    <recommendedName>
        <fullName evidence="6 7">Dephospho-CoA kinase</fullName>
        <ecNumber evidence="6 7">2.7.1.24</ecNumber>
    </recommendedName>
    <alternativeName>
        <fullName evidence="6">Dephosphocoenzyme A kinase</fullName>
    </alternativeName>
</protein>
<dbReference type="InterPro" id="IPR043519">
    <property type="entry name" value="NT_sf"/>
</dbReference>
<proteinExistence type="inferred from homology"/>
<comment type="function">
    <text evidence="6">Catalyzes the phosphorylation of the 3'-hydroxyl group of dephosphocoenzyme A to form coenzyme A.</text>
</comment>
<comment type="similarity">
    <text evidence="6">Belongs to the CoaE family.</text>
</comment>
<dbReference type="NCBIfam" id="TIGR00152">
    <property type="entry name" value="dephospho-CoA kinase"/>
    <property type="match status" value="1"/>
</dbReference>
<dbReference type="RefSeq" id="WP_378061748.1">
    <property type="nucleotide sequence ID" value="NZ_JBHSIS010000025.1"/>
</dbReference>
<comment type="similarity">
    <text evidence="2">In the C-terminal section; belongs to the UPF0157 (GrpB) family.</text>
</comment>